<dbReference type="RefSeq" id="WP_123071336.1">
    <property type="nucleotide sequence ID" value="NZ_JSAB01000278.1"/>
</dbReference>
<dbReference type="InterPro" id="IPR032710">
    <property type="entry name" value="NTF2-like_dom_sf"/>
</dbReference>
<dbReference type="Proteomes" id="UP000283254">
    <property type="component" value="Unassembled WGS sequence"/>
</dbReference>
<feature type="domain" description="SnoaL-like" evidence="1">
    <location>
        <begin position="10"/>
        <end position="118"/>
    </location>
</feature>
<reference evidence="2" key="1">
    <citation type="submission" date="2014-10" db="EMBL/GenBank/DDBJ databases">
        <title>Massilia sp. genome.</title>
        <authorList>
            <person name="Xu B."/>
            <person name="Dai L."/>
            <person name="Huang Z."/>
        </authorList>
    </citation>
    <scope>NUCLEOTIDE SEQUENCE [LARGE SCALE GENOMIC DNA]</scope>
    <source>
        <strain evidence="2">CFS-1</strain>
    </source>
</reference>
<protein>
    <recommendedName>
        <fullName evidence="1">SnoaL-like domain-containing protein</fullName>
    </recommendedName>
</protein>
<evidence type="ECO:0000259" key="1">
    <source>
        <dbReference type="Pfam" id="PF12680"/>
    </source>
</evidence>
<dbReference type="Pfam" id="PF12680">
    <property type="entry name" value="SnoaL_2"/>
    <property type="match status" value="1"/>
</dbReference>
<evidence type="ECO:0000313" key="2">
    <source>
        <dbReference type="EMBL" id="RNF28889.1"/>
    </source>
</evidence>
<sequence>MNTTANKSLVGRFLSQFEKGGINELLDMMSNEATWWVNGKPHLFAFAGLKTRDEMRPALEELFAFFNGGIRMELKSLIGEGDMVAVEARSYGVTTSGKHYENEYHILFRLRDGEIVEIREYTDPMHAVEVLR</sequence>
<evidence type="ECO:0000313" key="3">
    <source>
        <dbReference type="Proteomes" id="UP000283254"/>
    </source>
</evidence>
<dbReference type="SUPFAM" id="SSF54427">
    <property type="entry name" value="NTF2-like"/>
    <property type="match status" value="1"/>
</dbReference>
<gene>
    <name evidence="2" type="ORF">NM04_20825</name>
</gene>
<dbReference type="AlphaFoldDB" id="A0A422QG06"/>
<dbReference type="PANTHER" id="PTHR41252">
    <property type="entry name" value="BLR2505 PROTEIN"/>
    <property type="match status" value="1"/>
</dbReference>
<dbReference type="Gene3D" id="3.10.450.50">
    <property type="match status" value="1"/>
</dbReference>
<organism evidence="2 3">
    <name type="scientific">Massilia aurea</name>
    <dbReference type="NCBI Taxonomy" id="373040"/>
    <lineage>
        <taxon>Bacteria</taxon>
        <taxon>Pseudomonadati</taxon>
        <taxon>Pseudomonadota</taxon>
        <taxon>Betaproteobacteria</taxon>
        <taxon>Burkholderiales</taxon>
        <taxon>Oxalobacteraceae</taxon>
        <taxon>Telluria group</taxon>
        <taxon>Massilia</taxon>
    </lineage>
</organism>
<proteinExistence type="predicted"/>
<comment type="caution">
    <text evidence="2">The sequence shown here is derived from an EMBL/GenBank/DDBJ whole genome shotgun (WGS) entry which is preliminary data.</text>
</comment>
<dbReference type="InterPro" id="IPR037401">
    <property type="entry name" value="SnoaL-like"/>
</dbReference>
<dbReference type="EMBL" id="JSAB01000278">
    <property type="protein sequence ID" value="RNF28889.1"/>
    <property type="molecule type" value="Genomic_DNA"/>
</dbReference>
<dbReference type="OrthoDB" id="7061942at2"/>
<name>A0A422QG06_9BURK</name>
<dbReference type="PANTHER" id="PTHR41252:SF1">
    <property type="entry name" value="BLR2505 PROTEIN"/>
    <property type="match status" value="1"/>
</dbReference>
<accession>A0A422QG06</accession>
<keyword evidence="3" id="KW-1185">Reference proteome</keyword>